<keyword evidence="1" id="KW-0732">Signal</keyword>
<dbReference type="PANTHER" id="PTHR35333">
    <property type="entry name" value="BETA-LACTAMASE"/>
    <property type="match status" value="1"/>
</dbReference>
<comment type="caution">
    <text evidence="3">The sequence shown here is derived from an EMBL/GenBank/DDBJ whole genome shotgun (WGS) entry which is preliminary data.</text>
</comment>
<dbReference type="InterPro" id="IPR000871">
    <property type="entry name" value="Beta-lactam_class-A"/>
</dbReference>
<dbReference type="EMBL" id="JAJEQQ010000001">
    <property type="protein sequence ID" value="MCC2226470.1"/>
    <property type="molecule type" value="Genomic_DNA"/>
</dbReference>
<dbReference type="Pfam" id="PF13354">
    <property type="entry name" value="Beta-lactamase2"/>
    <property type="match status" value="1"/>
</dbReference>
<sequence length="488" mass="53780">MRRKKIYKALAFCLSTVMLAQPVFATTVQQTAQGSLGSVTEESQILPIPGENGKYILKSNGFYCLNEDGTKENTPAVYYFDHFEIDGTVFDGYYYHDESGKFTAGNSHMVQITDLKAPAKDGSGEEVSFDGCYMVNNLGKLSASPQVRYMDELVVDKTTYNGLYYFDEYGKMVTDPGIHYLEMNAAGQMFDGYYYFGGENGVLLQEEGETPEGFSVDKSGKVETKDLGMDGLEKRLADLLGTYEGTWSVYVKDLTSDQEFEQNSQSLYSASLIKVFVMAQTYANMDAVLQNEAAKMKKDVTDPSVSTKVNDLLWNMITVSDNESFNELVRLQTASGVFKDGAQAVNGFLAEQKFADTSVQHILSPSSSKDVGLGGRNTTSVKDCTELLSRIYKGECVSKEASEAMLNLLLNQQVTTKIPSGISVSVEIANKTGETDTDQHDIAIVYGEKTTYILCVMSEDCKPGDAVSHIRDISGIVYNYLNMDLDQG</sequence>
<accession>A0AAW4VZ32</accession>
<organism evidence="3 4">
    <name type="scientific">Blautia fusiformis</name>
    <dbReference type="NCBI Taxonomy" id="2881264"/>
    <lineage>
        <taxon>Bacteria</taxon>
        <taxon>Bacillati</taxon>
        <taxon>Bacillota</taxon>
        <taxon>Clostridia</taxon>
        <taxon>Lachnospirales</taxon>
        <taxon>Lachnospiraceae</taxon>
        <taxon>Blautia</taxon>
    </lineage>
</organism>
<dbReference type="AlphaFoldDB" id="A0AAW4VZ32"/>
<feature type="domain" description="Beta-lactamase class A catalytic" evidence="2">
    <location>
        <begin position="248"/>
        <end position="457"/>
    </location>
</feature>
<protein>
    <submittedName>
        <fullName evidence="3">Class A beta-lactamase-related serine hydrolase</fullName>
    </submittedName>
</protein>
<dbReference type="GO" id="GO:0030655">
    <property type="term" value="P:beta-lactam antibiotic catabolic process"/>
    <property type="evidence" value="ECO:0007669"/>
    <property type="project" value="InterPro"/>
</dbReference>
<dbReference type="GO" id="GO:0008800">
    <property type="term" value="F:beta-lactamase activity"/>
    <property type="evidence" value="ECO:0007669"/>
    <property type="project" value="InterPro"/>
</dbReference>
<keyword evidence="3" id="KW-0378">Hydrolase</keyword>
<name>A0AAW4VZ32_9FIRM</name>
<dbReference type="InterPro" id="IPR045155">
    <property type="entry name" value="Beta-lactam_cat"/>
</dbReference>
<dbReference type="PANTHER" id="PTHR35333:SF3">
    <property type="entry name" value="BETA-LACTAMASE-TYPE TRANSPEPTIDASE FOLD CONTAINING PROTEIN"/>
    <property type="match status" value="1"/>
</dbReference>
<dbReference type="Gene3D" id="2.10.270.10">
    <property type="entry name" value="Cholin Binding"/>
    <property type="match status" value="1"/>
</dbReference>
<evidence type="ECO:0000313" key="4">
    <source>
        <dbReference type="Proteomes" id="UP001198612"/>
    </source>
</evidence>
<evidence type="ECO:0000256" key="1">
    <source>
        <dbReference type="SAM" id="SignalP"/>
    </source>
</evidence>
<feature type="signal peptide" evidence="1">
    <location>
        <begin position="1"/>
        <end position="25"/>
    </location>
</feature>
<dbReference type="Proteomes" id="UP001198612">
    <property type="component" value="Unassembled WGS sequence"/>
</dbReference>
<gene>
    <name evidence="3" type="ORF">LKD40_01365</name>
</gene>
<keyword evidence="4" id="KW-1185">Reference proteome</keyword>
<feature type="chain" id="PRO_5043722523" evidence="1">
    <location>
        <begin position="26"/>
        <end position="488"/>
    </location>
</feature>
<dbReference type="RefSeq" id="WP_227588357.1">
    <property type="nucleotide sequence ID" value="NZ_JAJEQQ010000001.1"/>
</dbReference>
<dbReference type="SUPFAM" id="SSF69360">
    <property type="entry name" value="Cell wall binding repeat"/>
    <property type="match status" value="1"/>
</dbReference>
<proteinExistence type="predicted"/>
<dbReference type="Gene3D" id="3.40.710.10">
    <property type="entry name" value="DD-peptidase/beta-lactamase superfamily"/>
    <property type="match status" value="1"/>
</dbReference>
<evidence type="ECO:0000259" key="2">
    <source>
        <dbReference type="Pfam" id="PF13354"/>
    </source>
</evidence>
<dbReference type="InterPro" id="IPR012338">
    <property type="entry name" value="Beta-lactam/transpept-like"/>
</dbReference>
<dbReference type="SUPFAM" id="SSF56601">
    <property type="entry name" value="beta-lactamase/transpeptidase-like"/>
    <property type="match status" value="1"/>
</dbReference>
<evidence type="ECO:0000313" key="3">
    <source>
        <dbReference type="EMBL" id="MCC2226470.1"/>
    </source>
</evidence>
<reference evidence="3 4" key="1">
    <citation type="submission" date="2021-10" db="EMBL/GenBank/DDBJ databases">
        <title>Anaerobic single-cell dispensing facilitates the cultivation of human gut bacteria.</title>
        <authorList>
            <person name="Afrizal A."/>
        </authorList>
    </citation>
    <scope>NUCLEOTIDE SEQUENCE [LARGE SCALE GENOMIC DNA]</scope>
    <source>
        <strain evidence="3 4">CLA-AA-H217</strain>
    </source>
</reference>
<dbReference type="GO" id="GO:0046677">
    <property type="term" value="P:response to antibiotic"/>
    <property type="evidence" value="ECO:0007669"/>
    <property type="project" value="InterPro"/>
</dbReference>